<protein>
    <submittedName>
        <fullName evidence="1">HEAT repeat domain-containing protein</fullName>
    </submittedName>
</protein>
<dbReference type="InterPro" id="IPR011989">
    <property type="entry name" value="ARM-like"/>
</dbReference>
<dbReference type="RefSeq" id="WP_144986463.1">
    <property type="nucleotide sequence ID" value="NZ_VNJK01000001.1"/>
</dbReference>
<organism evidence="1 2">
    <name type="scientific">Paenibacillus agilis</name>
    <dbReference type="NCBI Taxonomy" id="3020863"/>
    <lineage>
        <taxon>Bacteria</taxon>
        <taxon>Bacillati</taxon>
        <taxon>Bacillota</taxon>
        <taxon>Bacilli</taxon>
        <taxon>Bacillales</taxon>
        <taxon>Paenibacillaceae</taxon>
        <taxon>Paenibacillus</taxon>
    </lineage>
</organism>
<name>A0A559IVR3_9BACL</name>
<keyword evidence="2" id="KW-1185">Reference proteome</keyword>
<evidence type="ECO:0000313" key="2">
    <source>
        <dbReference type="Proteomes" id="UP000318102"/>
    </source>
</evidence>
<accession>A0A559IVR3</accession>
<dbReference type="Gene3D" id="1.25.10.10">
    <property type="entry name" value="Leucine-rich Repeat Variant"/>
    <property type="match status" value="1"/>
</dbReference>
<evidence type="ECO:0000313" key="1">
    <source>
        <dbReference type="EMBL" id="TVX91704.1"/>
    </source>
</evidence>
<comment type="caution">
    <text evidence="1">The sequence shown here is derived from an EMBL/GenBank/DDBJ whole genome shotgun (WGS) entry which is preliminary data.</text>
</comment>
<dbReference type="Proteomes" id="UP000318102">
    <property type="component" value="Unassembled WGS sequence"/>
</dbReference>
<dbReference type="EMBL" id="VNJK01000001">
    <property type="protein sequence ID" value="TVX91704.1"/>
    <property type="molecule type" value="Genomic_DNA"/>
</dbReference>
<gene>
    <name evidence="1" type="ORF">FPZ44_00705</name>
</gene>
<dbReference type="InterPro" id="IPR016024">
    <property type="entry name" value="ARM-type_fold"/>
</dbReference>
<dbReference type="SUPFAM" id="SSF48371">
    <property type="entry name" value="ARM repeat"/>
    <property type="match status" value="1"/>
</dbReference>
<reference evidence="1 2" key="1">
    <citation type="submission" date="2019-07" db="EMBL/GenBank/DDBJ databases">
        <authorList>
            <person name="Kim J."/>
        </authorList>
    </citation>
    <scope>NUCLEOTIDE SEQUENCE [LARGE SCALE GENOMIC DNA]</scope>
    <source>
        <strain evidence="1 2">N4</strain>
    </source>
</reference>
<sequence length="608" mass="69284">MSTALLQELHQEVRRLYIAGSDLAQGDFRLKRLLPQFEQLGERSPVFKKLAEGISEVIAPEAQETNTSAEKLNDLGLLLSSVLRTLGTTSVEGELTAVKSYPNTLTTKQSFRKLVNVLEAFSPAGNYYRYVILSQSVEEGMFKDLRLLPYAIAALEDQFIADLVERKILPSYGSQIVPHLLSSFDASGGKLHVRKLNVIAEVGGAEVEECLLHAAQHGSNEVREVAIQHLWKFKHYESELLIFSKEQRLGIRRAAYSALARIGSKLAAARIYEAFSGSDMEVARDAIYTCEDSELIEWLVQDLERELKQVIEIVEDKKLQESSYKKIECILNALGRKQSDSLYDLYVSLISSYVSYKSLNEVDLFYHAAQYLVGSNTEVALNKLHELEIHDTSYTKYAFDNALPQLSPSQFYERYAIWSEAVKVKKNVKRRQNEIIELIKKVVVKEEYGDYQVPWGKKELYMTFTSMLSTDQIAQEWDERWLDWVVAQREFTLVCVFARPGHPAAKQFLLDTLAKPPKQSEDFAGTLLRGLRRLGENDELLQEALMKLIETTKCDLHDPYVLEQLYQLPVTYHDRLVAVLPNYRRPILDALLYTQDQMKSATGAQAEV</sequence>
<dbReference type="AlphaFoldDB" id="A0A559IVR3"/>
<dbReference type="OrthoDB" id="83685at2"/>
<proteinExistence type="predicted"/>